<accession>A0A164HNK6</accession>
<dbReference type="OrthoDB" id="3712305at2"/>
<protein>
    <recommendedName>
        <fullName evidence="7">Type II secretion system protein GspF domain-containing protein</fullName>
    </recommendedName>
</protein>
<comment type="subcellular location">
    <subcellularLocation>
        <location evidence="1">Cell membrane</location>
        <topology evidence="1">Multi-pass membrane protein</topology>
    </subcellularLocation>
</comment>
<dbReference type="PANTHER" id="PTHR35007">
    <property type="entry name" value="INTEGRAL MEMBRANE PROTEIN-RELATED"/>
    <property type="match status" value="1"/>
</dbReference>
<keyword evidence="4 6" id="KW-1133">Transmembrane helix</keyword>
<evidence type="ECO:0000256" key="2">
    <source>
        <dbReference type="ARBA" id="ARBA00022475"/>
    </source>
</evidence>
<keyword evidence="2" id="KW-1003">Cell membrane</keyword>
<name>A0A164HNK6_9NOCA</name>
<organism evidence="8 9">
    <name type="scientific">Nocardia terpenica</name>
    <dbReference type="NCBI Taxonomy" id="455432"/>
    <lineage>
        <taxon>Bacteria</taxon>
        <taxon>Bacillati</taxon>
        <taxon>Actinomycetota</taxon>
        <taxon>Actinomycetes</taxon>
        <taxon>Mycobacteriales</taxon>
        <taxon>Nocardiaceae</taxon>
        <taxon>Nocardia</taxon>
    </lineage>
</organism>
<evidence type="ECO:0000256" key="3">
    <source>
        <dbReference type="ARBA" id="ARBA00022692"/>
    </source>
</evidence>
<gene>
    <name evidence="8" type="ORF">AWN90_12600</name>
</gene>
<proteinExistence type="predicted"/>
<keyword evidence="3 6" id="KW-0812">Transmembrane</keyword>
<dbReference type="PANTHER" id="PTHR35007:SF4">
    <property type="entry name" value="CONSERVED TRANSMEMBRANE PROTEIN-RELATED"/>
    <property type="match status" value="1"/>
</dbReference>
<dbReference type="InterPro" id="IPR018076">
    <property type="entry name" value="T2SS_GspF_dom"/>
</dbReference>
<evidence type="ECO:0000256" key="1">
    <source>
        <dbReference type="ARBA" id="ARBA00004651"/>
    </source>
</evidence>
<keyword evidence="5 6" id="KW-0472">Membrane</keyword>
<dbReference type="GO" id="GO:0005886">
    <property type="term" value="C:plasma membrane"/>
    <property type="evidence" value="ECO:0007669"/>
    <property type="project" value="UniProtKB-SubCell"/>
</dbReference>
<evidence type="ECO:0000256" key="6">
    <source>
        <dbReference type="SAM" id="Phobius"/>
    </source>
</evidence>
<reference evidence="8 9" key="1">
    <citation type="submission" date="2016-04" db="EMBL/GenBank/DDBJ databases">
        <authorList>
            <person name="Evans L.H."/>
            <person name="Alamgir A."/>
            <person name="Owens N."/>
            <person name="Weber N.D."/>
            <person name="Virtaneva K."/>
            <person name="Barbian K."/>
            <person name="Babar A."/>
            <person name="Rosenke K."/>
        </authorList>
    </citation>
    <scope>NUCLEOTIDE SEQUENCE [LARGE SCALE GENOMIC DNA]</scope>
    <source>
        <strain evidence="8 9">IFM 0406</strain>
    </source>
</reference>
<feature type="transmembrane region" description="Helical" evidence="6">
    <location>
        <begin position="44"/>
        <end position="73"/>
    </location>
</feature>
<evidence type="ECO:0000256" key="4">
    <source>
        <dbReference type="ARBA" id="ARBA00022989"/>
    </source>
</evidence>
<keyword evidence="9" id="KW-1185">Reference proteome</keyword>
<dbReference type="Proteomes" id="UP000076512">
    <property type="component" value="Unassembled WGS sequence"/>
</dbReference>
<comment type="caution">
    <text evidence="8">The sequence shown here is derived from an EMBL/GenBank/DDBJ whole genome shotgun (WGS) entry which is preliminary data.</text>
</comment>
<evidence type="ECO:0000313" key="8">
    <source>
        <dbReference type="EMBL" id="KZM68664.1"/>
    </source>
</evidence>
<feature type="transmembrane region" description="Helical" evidence="6">
    <location>
        <begin position="233"/>
        <end position="252"/>
    </location>
</feature>
<dbReference type="Pfam" id="PF00482">
    <property type="entry name" value="T2SSF"/>
    <property type="match status" value="1"/>
</dbReference>
<evidence type="ECO:0000259" key="7">
    <source>
        <dbReference type="Pfam" id="PF00482"/>
    </source>
</evidence>
<dbReference type="STRING" id="455432.AWN90_12600"/>
<sequence>MSAGVACLALALLVLPPSAARRRRAVLFGGPAPHRLPPHLLPWLAVAAALVASAAIGPGALIAAASAAATLGVRRRRATRDRRRDNGIRALLDGLEVVIGELRVGAHPSAAAAAAGAELDGAAARAFTIGSARSRLGGSAAEGLRAPGTPIAAELSRIADAWQVAERHGLALAELLAAARADLLARKRFRDRTAAALAGPRATGAVLAALPLLGIALGQALGAQPLRVLFDPGLGTLLLPLGTALACAGLLWTDAITRGNRDEETG</sequence>
<feature type="domain" description="Type II secretion system protein GspF" evidence="7">
    <location>
        <begin position="99"/>
        <end position="216"/>
    </location>
</feature>
<dbReference type="AlphaFoldDB" id="A0A164HNK6"/>
<dbReference type="RefSeq" id="WP_067580479.1">
    <property type="nucleotide sequence ID" value="NZ_JABMCZ010000002.1"/>
</dbReference>
<dbReference type="EMBL" id="LWGR01000021">
    <property type="protein sequence ID" value="KZM68664.1"/>
    <property type="molecule type" value="Genomic_DNA"/>
</dbReference>
<feature type="transmembrane region" description="Helical" evidence="6">
    <location>
        <begin position="194"/>
        <end position="221"/>
    </location>
</feature>
<evidence type="ECO:0000313" key="9">
    <source>
        <dbReference type="Proteomes" id="UP000076512"/>
    </source>
</evidence>
<evidence type="ECO:0000256" key="5">
    <source>
        <dbReference type="ARBA" id="ARBA00023136"/>
    </source>
</evidence>